<reference evidence="1 2" key="1">
    <citation type="submission" date="2015-07" db="EMBL/GenBank/DDBJ databases">
        <title>Complete genome sequence of Prevotella intermedia strain 17-2.</title>
        <authorList>
            <person name="Nambu T."/>
        </authorList>
    </citation>
    <scope>NUCLEOTIDE SEQUENCE [LARGE SCALE GENOMIC DNA]</scope>
    <source>
        <strain evidence="1 2">17-2</strain>
    </source>
</reference>
<protein>
    <submittedName>
        <fullName evidence="1">Uncharacterized protein</fullName>
    </submittedName>
</protein>
<organism evidence="1 2">
    <name type="scientific">Prevotella intermedia</name>
    <dbReference type="NCBI Taxonomy" id="28131"/>
    <lineage>
        <taxon>Bacteria</taxon>
        <taxon>Pseudomonadati</taxon>
        <taxon>Bacteroidota</taxon>
        <taxon>Bacteroidia</taxon>
        <taxon>Bacteroidales</taxon>
        <taxon>Prevotellaceae</taxon>
        <taxon>Prevotella</taxon>
    </lineage>
</organism>
<dbReference type="EMBL" id="AP014925">
    <property type="protein sequence ID" value="BAR95231.1"/>
    <property type="molecule type" value="Genomic_DNA"/>
</dbReference>
<name>A0AAD1BI77_PREIN</name>
<gene>
    <name evidence="1" type="ORF">PI172_0503</name>
</gene>
<proteinExistence type="predicted"/>
<sequence length="43" mass="4874">MVPSIISKGLHIISFFQLNKAVLPLHHCFCTPYYIQAEKATNV</sequence>
<accession>A0AAD1BI77</accession>
<evidence type="ECO:0000313" key="1">
    <source>
        <dbReference type="EMBL" id="BAR95231.1"/>
    </source>
</evidence>
<dbReference type="Proteomes" id="UP000067008">
    <property type="component" value="Chromosome 2"/>
</dbReference>
<dbReference type="AlphaFoldDB" id="A0AAD1BI77"/>
<evidence type="ECO:0000313" key="2">
    <source>
        <dbReference type="Proteomes" id="UP000067008"/>
    </source>
</evidence>